<dbReference type="RefSeq" id="WP_085749506.1">
    <property type="nucleotide sequence ID" value="NZ_BSPR01000002.1"/>
</dbReference>
<dbReference type="SUPFAM" id="SSF53850">
    <property type="entry name" value="Periplasmic binding protein-like II"/>
    <property type="match status" value="1"/>
</dbReference>
<dbReference type="Proteomes" id="UP000193427">
    <property type="component" value="Chromosome"/>
</dbReference>
<dbReference type="CDD" id="cd00158">
    <property type="entry name" value="RHOD"/>
    <property type="match status" value="1"/>
</dbReference>
<dbReference type="AlphaFoldDB" id="A0A1W6L505"/>
<dbReference type="STRING" id="946333.A4W93_04605"/>
<keyword evidence="1" id="KW-0808">Transferase</keyword>
<dbReference type="KEGG" id="rgu:A4W93_04605"/>
<dbReference type="EMBL" id="CP015118">
    <property type="protein sequence ID" value="ARN19250.1"/>
    <property type="molecule type" value="Genomic_DNA"/>
</dbReference>
<name>A0A1W6L505_9BURK</name>
<dbReference type="SMART" id="SM00450">
    <property type="entry name" value="RHOD"/>
    <property type="match status" value="1"/>
</dbReference>
<proteinExistence type="predicted"/>
<sequence length="382" mass="41063">MTNVQTLAGLVLCLLSGLAQAELSALVAIEPTARKEGLMVSRTGIESSLSKAVGRAVTVVTSDDLADVMRSTRSGAHDLFIAPAQVAASALARGYELVGATAPADQYVLVGRQRFASTAAVRGNRIYLPQQDSIYTYMARGMLNATGLSFKDLSNVEYARYPQAGLTALRVGASDATVIRREDWADWDKENPGVARVLATSDEVPGGFSVVMKSDLPADVRARIAKWFASPGTGANLRPVTERPDMQAYKSVAQLGTFTPTHLPGAEVVNAARVQQLLAEGAVLVDTRTDKEFRAKRVPNALFVPYHEKSLKDTAYDVAADDFAGLAKLDKTVPTIFACNGAECWKSYKASRAALSAGFKRVYWFRGGLPEWEKAGLLVAKE</sequence>
<dbReference type="Gene3D" id="3.40.190.10">
    <property type="entry name" value="Periplasmic binding protein-like II"/>
    <property type="match status" value="2"/>
</dbReference>
<organism evidence="1 2">
    <name type="scientific">Piscinibacter gummiphilus</name>
    <dbReference type="NCBI Taxonomy" id="946333"/>
    <lineage>
        <taxon>Bacteria</taxon>
        <taxon>Pseudomonadati</taxon>
        <taxon>Pseudomonadota</taxon>
        <taxon>Betaproteobacteria</taxon>
        <taxon>Burkholderiales</taxon>
        <taxon>Sphaerotilaceae</taxon>
        <taxon>Piscinibacter</taxon>
    </lineage>
</organism>
<evidence type="ECO:0000313" key="1">
    <source>
        <dbReference type="EMBL" id="ARN19250.1"/>
    </source>
</evidence>
<dbReference type="SUPFAM" id="SSF52821">
    <property type="entry name" value="Rhodanese/Cell cycle control phosphatase"/>
    <property type="match status" value="1"/>
</dbReference>
<keyword evidence="2" id="KW-1185">Reference proteome</keyword>
<dbReference type="InterPro" id="IPR036873">
    <property type="entry name" value="Rhodanese-like_dom_sf"/>
</dbReference>
<evidence type="ECO:0000313" key="2">
    <source>
        <dbReference type="Proteomes" id="UP000193427"/>
    </source>
</evidence>
<gene>
    <name evidence="1" type="ORF">A4W93_04605</name>
</gene>
<accession>A0A1W6L505</accession>
<dbReference type="PROSITE" id="PS50206">
    <property type="entry name" value="RHODANESE_3"/>
    <property type="match status" value="1"/>
</dbReference>
<dbReference type="PANTHER" id="PTHR44086:SF10">
    <property type="entry name" value="THIOSULFATE SULFURTRANSFERASE_RHODANESE-LIKE DOMAIN-CONTAINING PROTEIN 3"/>
    <property type="match status" value="1"/>
</dbReference>
<dbReference type="Pfam" id="PF12974">
    <property type="entry name" value="Phosphonate-bd"/>
    <property type="match status" value="1"/>
</dbReference>
<dbReference type="Pfam" id="PF00581">
    <property type="entry name" value="Rhodanese"/>
    <property type="match status" value="1"/>
</dbReference>
<dbReference type="PANTHER" id="PTHR44086">
    <property type="entry name" value="THIOSULFATE SULFURTRANSFERASE RDL2, MITOCHONDRIAL-RELATED"/>
    <property type="match status" value="1"/>
</dbReference>
<dbReference type="InterPro" id="IPR001763">
    <property type="entry name" value="Rhodanese-like_dom"/>
</dbReference>
<protein>
    <submittedName>
        <fullName evidence="1">Sulfurtransferase</fullName>
    </submittedName>
</protein>
<dbReference type="OrthoDB" id="9784513at2"/>
<dbReference type="Gene3D" id="3.40.250.10">
    <property type="entry name" value="Rhodanese-like domain"/>
    <property type="match status" value="1"/>
</dbReference>
<dbReference type="GO" id="GO:0004792">
    <property type="term" value="F:thiosulfate-cyanide sulfurtransferase activity"/>
    <property type="evidence" value="ECO:0007669"/>
    <property type="project" value="TreeGrafter"/>
</dbReference>
<reference evidence="1 2" key="1">
    <citation type="submission" date="2016-04" db="EMBL/GenBank/DDBJ databases">
        <title>Complete genome sequence of natural rubber-degrading, novel Gram-negative bacterium, Rhizobacter gummiphilus strain NS21.</title>
        <authorList>
            <person name="Tabata M."/>
            <person name="Kasai D."/>
            <person name="Fukuda M."/>
        </authorList>
    </citation>
    <scope>NUCLEOTIDE SEQUENCE [LARGE SCALE GENOMIC DNA]</scope>
    <source>
        <strain evidence="1 2">NS21</strain>
    </source>
</reference>